<gene>
    <name evidence="3" type="ORF">ENKNEFLB_01000</name>
</gene>
<evidence type="ECO:0000313" key="3">
    <source>
        <dbReference type="EMBL" id="QVT78622.1"/>
    </source>
</evidence>
<dbReference type="RefSeq" id="WP_214058188.1">
    <property type="nucleotide sequence ID" value="NZ_CP075371.1"/>
</dbReference>
<name>A0ABX8EEW2_9ACTN</name>
<protein>
    <recommendedName>
        <fullName evidence="5">Helicase XPB/Ssl2 N-terminal domain-containing protein</fullName>
    </recommendedName>
</protein>
<proteinExistence type="predicted"/>
<feature type="domain" description="Helicase XPB/Ssl2 N-terminal" evidence="2">
    <location>
        <begin position="477"/>
        <end position="599"/>
    </location>
</feature>
<dbReference type="Proteomes" id="UP000679307">
    <property type="component" value="Chromosome"/>
</dbReference>
<evidence type="ECO:0000259" key="1">
    <source>
        <dbReference type="Pfam" id="PF13280"/>
    </source>
</evidence>
<dbReference type="InterPro" id="IPR032830">
    <property type="entry name" value="XPB/Ssl2_N"/>
</dbReference>
<dbReference type="Pfam" id="PF13280">
    <property type="entry name" value="WYL"/>
    <property type="match status" value="1"/>
</dbReference>
<accession>A0ABX8EEW2</accession>
<reference evidence="3 4" key="1">
    <citation type="submission" date="2021-05" db="EMBL/GenBank/DDBJ databases">
        <title>Complete genome of Nocardioides aquaticus KCTC 9944T isolated from meromictic and hypersaline Ekho Lake, Antarctica.</title>
        <authorList>
            <person name="Hwang K."/>
            <person name="Kim K.M."/>
            <person name="Choe H."/>
        </authorList>
    </citation>
    <scope>NUCLEOTIDE SEQUENCE [LARGE SCALE GENOMIC DNA]</scope>
    <source>
        <strain evidence="3 4">KCTC 9944</strain>
    </source>
</reference>
<dbReference type="Pfam" id="PF13625">
    <property type="entry name" value="Helicase_C_3"/>
    <property type="match status" value="1"/>
</dbReference>
<dbReference type="EMBL" id="CP075371">
    <property type="protein sequence ID" value="QVT78622.1"/>
    <property type="molecule type" value="Genomic_DNA"/>
</dbReference>
<dbReference type="InterPro" id="IPR026881">
    <property type="entry name" value="WYL_dom"/>
</dbReference>
<organism evidence="3 4">
    <name type="scientific">Nocardioides aquaticus</name>
    <dbReference type="NCBI Taxonomy" id="160826"/>
    <lineage>
        <taxon>Bacteria</taxon>
        <taxon>Bacillati</taxon>
        <taxon>Actinomycetota</taxon>
        <taxon>Actinomycetes</taxon>
        <taxon>Propionibacteriales</taxon>
        <taxon>Nocardioidaceae</taxon>
        <taxon>Nocardioides</taxon>
    </lineage>
</organism>
<evidence type="ECO:0008006" key="5">
    <source>
        <dbReference type="Google" id="ProtNLM"/>
    </source>
</evidence>
<evidence type="ECO:0000259" key="2">
    <source>
        <dbReference type="Pfam" id="PF13625"/>
    </source>
</evidence>
<evidence type="ECO:0000313" key="4">
    <source>
        <dbReference type="Proteomes" id="UP000679307"/>
    </source>
</evidence>
<dbReference type="PROSITE" id="PS52050">
    <property type="entry name" value="WYL"/>
    <property type="match status" value="1"/>
</dbReference>
<feature type="domain" description="WYL" evidence="1">
    <location>
        <begin position="698"/>
        <end position="760"/>
    </location>
</feature>
<keyword evidence="4" id="KW-1185">Reference proteome</keyword>
<sequence>MGTPTEAPGHRSLADQLRGWDDERLTRLLLARPDLATPAPHDFGQLASRATVRVSLLRALDLLDRLELHVLDAVAVVGPATREEVLAVVHADEAAAGAALDRVVDLALAWWTPTGVRALSGVAEGLALAPTWAAVSGLLPPAAEAPAADEVPALLAQLSAPARALLDHVEGSGGQATSGASRLRVTTEEAATPAEELLARRLLVSRGGSAVVLPGQVGLALRGARTTRDPVDTVPPLATAERSPALVDRTAAGAAFETVRRVELLLDHWGTDPAPALRSGGLGVRDLKATARLLHVDEPTAALLVEVAGAAGLLAQRAGGDGNALWVPTDAFDAWSTQVTATRWAALARAWLTTPRAPALVGSRDEADKPRNALAPGLTSRTVTESRAMALAALHGLEDGTVLAAGTGVPSLVSRVRWLRPRRPAAREQELADALTEAASLGLVALGGLASYAALLVAGEDPGPVLDDLLPEPVDHVLVQADLTAVAPGPLESSLARRLQLLADVESRGGATTYRFTPASVRRALDVGWSAAEVHEFLGTISRTPVPQPLTYLVDDTVRTYGTVRLGHAEAFLRSDDEAALTTLVHHPKAGALGLRRIAPTVVVSDTPLDVLLPRLRELGAAPVVEAADGTVQVTRPDLLRARAPRERTTAVRSARQGAAAGAVVSAVRSGDRAGRVRTGGDAGSVGAAPASLTPSGALTALREAVEAGEAVLITYVDNQGTRSDRLVDPRSVEGGSLVAYDHRADDVRSFAVHRIHSVQAVPD</sequence>